<sequence length="231" mass="25791">MWEGMDQALNVRLASHGRQPQVPTSYPSRQPKPTFRVDNILIKDANELDRKLRSFAEQDPDLQRAVAAIETSASSALPFLLPLHYLGRIYAPGCTELESASHIAILADSMESPHSTRTRAEQMSIPGLGSHALGSWKSTNSDEVWLRDFLPKDLPNVRALLYGYDTTLPGSLSKQSIENLGGALLEQINAFRANDGVSKKTHLWPTPKTPYHLFLVRRMLKVIFNCHLSGY</sequence>
<keyword evidence="2" id="KW-1185">Reference proteome</keyword>
<dbReference type="GeneID" id="4708673"/>
<dbReference type="RefSeq" id="XP_001276155.1">
    <property type="nucleotide sequence ID" value="XM_001276154.1"/>
</dbReference>
<gene>
    <name evidence="1" type="ORF">ACLA_001400</name>
</gene>
<name>A1C4W1_ASPCL</name>
<dbReference type="HOGENOM" id="CLU_1199551_0_0_1"/>
<evidence type="ECO:0000313" key="2">
    <source>
        <dbReference type="Proteomes" id="UP000006701"/>
    </source>
</evidence>
<proteinExistence type="predicted"/>
<dbReference type="EMBL" id="DS027004">
    <property type="protein sequence ID" value="EAW14729.1"/>
    <property type="molecule type" value="Genomic_DNA"/>
</dbReference>
<dbReference type="VEuPathDB" id="FungiDB:ACLA_001400"/>
<reference evidence="1 2" key="1">
    <citation type="journal article" date="2008" name="PLoS Genet.">
        <title>Genomic islands in the pathogenic filamentous fungus Aspergillus fumigatus.</title>
        <authorList>
            <person name="Fedorova N.D."/>
            <person name="Khaldi N."/>
            <person name="Joardar V.S."/>
            <person name="Maiti R."/>
            <person name="Amedeo P."/>
            <person name="Anderson M.J."/>
            <person name="Crabtree J."/>
            <person name="Silva J.C."/>
            <person name="Badger J.H."/>
            <person name="Albarraq A."/>
            <person name="Angiuoli S."/>
            <person name="Bussey H."/>
            <person name="Bowyer P."/>
            <person name="Cotty P.J."/>
            <person name="Dyer P.S."/>
            <person name="Egan A."/>
            <person name="Galens K."/>
            <person name="Fraser-Liggett C.M."/>
            <person name="Haas B.J."/>
            <person name="Inman J.M."/>
            <person name="Kent R."/>
            <person name="Lemieux S."/>
            <person name="Malavazi I."/>
            <person name="Orvis J."/>
            <person name="Roemer T."/>
            <person name="Ronning C.M."/>
            <person name="Sundaram J.P."/>
            <person name="Sutton G."/>
            <person name="Turner G."/>
            <person name="Venter J.C."/>
            <person name="White O.R."/>
            <person name="Whitty B.R."/>
            <person name="Youngman P."/>
            <person name="Wolfe K.H."/>
            <person name="Goldman G.H."/>
            <person name="Wortman J.R."/>
            <person name="Jiang B."/>
            <person name="Denning D.W."/>
            <person name="Nierman W.C."/>
        </authorList>
    </citation>
    <scope>NUCLEOTIDE SEQUENCE [LARGE SCALE GENOMIC DNA]</scope>
    <source>
        <strain evidence="2">ATCC 1007 / CBS 513.65 / DSM 816 / NCTC 3887 / NRRL 1</strain>
    </source>
</reference>
<dbReference type="AlphaFoldDB" id="A1C4W1"/>
<dbReference type="OrthoDB" id="4510739at2759"/>
<organism evidence="1 2">
    <name type="scientific">Aspergillus clavatus (strain ATCC 1007 / CBS 513.65 / DSM 816 / NCTC 3887 / NRRL 1 / QM 1276 / 107)</name>
    <dbReference type="NCBI Taxonomy" id="344612"/>
    <lineage>
        <taxon>Eukaryota</taxon>
        <taxon>Fungi</taxon>
        <taxon>Dikarya</taxon>
        <taxon>Ascomycota</taxon>
        <taxon>Pezizomycotina</taxon>
        <taxon>Eurotiomycetes</taxon>
        <taxon>Eurotiomycetidae</taxon>
        <taxon>Eurotiales</taxon>
        <taxon>Aspergillaceae</taxon>
        <taxon>Aspergillus</taxon>
        <taxon>Aspergillus subgen. Fumigati</taxon>
    </lineage>
</organism>
<accession>A1C4W1</accession>
<dbReference type="Proteomes" id="UP000006701">
    <property type="component" value="Unassembled WGS sequence"/>
</dbReference>
<protein>
    <submittedName>
        <fullName evidence="1">Uncharacterized protein</fullName>
    </submittedName>
</protein>
<dbReference type="KEGG" id="act:ACLA_001400"/>
<evidence type="ECO:0000313" key="1">
    <source>
        <dbReference type="EMBL" id="EAW14729.1"/>
    </source>
</evidence>